<feature type="domain" description="F-box" evidence="1">
    <location>
        <begin position="1"/>
        <end position="49"/>
    </location>
</feature>
<dbReference type="CDD" id="cd09917">
    <property type="entry name" value="F-box_SF"/>
    <property type="match status" value="1"/>
</dbReference>
<accession>A0A6A6IQ52</accession>
<feature type="non-terminal residue" evidence="2">
    <location>
        <position position="131"/>
    </location>
</feature>
<dbReference type="OrthoDB" id="5281164at2759"/>
<dbReference type="GeneID" id="54576222"/>
<dbReference type="SUPFAM" id="SSF81383">
    <property type="entry name" value="F-box domain"/>
    <property type="match status" value="1"/>
</dbReference>
<dbReference type="Proteomes" id="UP000800094">
    <property type="component" value="Unassembled WGS sequence"/>
</dbReference>
<organism evidence="2 3">
    <name type="scientific">Trematosphaeria pertusa</name>
    <dbReference type="NCBI Taxonomy" id="390896"/>
    <lineage>
        <taxon>Eukaryota</taxon>
        <taxon>Fungi</taxon>
        <taxon>Dikarya</taxon>
        <taxon>Ascomycota</taxon>
        <taxon>Pezizomycotina</taxon>
        <taxon>Dothideomycetes</taxon>
        <taxon>Pleosporomycetidae</taxon>
        <taxon>Pleosporales</taxon>
        <taxon>Massarineae</taxon>
        <taxon>Trematosphaeriaceae</taxon>
        <taxon>Trematosphaeria</taxon>
    </lineage>
</organism>
<feature type="non-terminal residue" evidence="2">
    <location>
        <position position="1"/>
    </location>
</feature>
<dbReference type="Pfam" id="PF00646">
    <property type="entry name" value="F-box"/>
    <property type="match status" value="1"/>
</dbReference>
<sequence>SLPILRLPLELHRDILDRLDFHDRICLAMTSRYFYSIVKPPTHEDFLEAETREWAINRALFACKACIQFQPLQCFADEMRKGKRARHGKEASTRFCIKCGVERGWYSLGTNIKIHGQPFVLGPLCSTLTDR</sequence>
<keyword evidence="3" id="KW-1185">Reference proteome</keyword>
<dbReference type="EMBL" id="ML987192">
    <property type="protein sequence ID" value="KAF2252198.1"/>
    <property type="molecule type" value="Genomic_DNA"/>
</dbReference>
<dbReference type="PROSITE" id="PS50181">
    <property type="entry name" value="FBOX"/>
    <property type="match status" value="1"/>
</dbReference>
<dbReference type="InterPro" id="IPR036047">
    <property type="entry name" value="F-box-like_dom_sf"/>
</dbReference>
<reference evidence="2" key="1">
    <citation type="journal article" date="2020" name="Stud. Mycol.">
        <title>101 Dothideomycetes genomes: a test case for predicting lifestyles and emergence of pathogens.</title>
        <authorList>
            <person name="Haridas S."/>
            <person name="Albert R."/>
            <person name="Binder M."/>
            <person name="Bloem J."/>
            <person name="Labutti K."/>
            <person name="Salamov A."/>
            <person name="Andreopoulos B."/>
            <person name="Baker S."/>
            <person name="Barry K."/>
            <person name="Bills G."/>
            <person name="Bluhm B."/>
            <person name="Cannon C."/>
            <person name="Castanera R."/>
            <person name="Culley D."/>
            <person name="Daum C."/>
            <person name="Ezra D."/>
            <person name="Gonzalez J."/>
            <person name="Henrissat B."/>
            <person name="Kuo A."/>
            <person name="Liang C."/>
            <person name="Lipzen A."/>
            <person name="Lutzoni F."/>
            <person name="Magnuson J."/>
            <person name="Mondo S."/>
            <person name="Nolan M."/>
            <person name="Ohm R."/>
            <person name="Pangilinan J."/>
            <person name="Park H.-J."/>
            <person name="Ramirez L."/>
            <person name="Alfaro M."/>
            <person name="Sun H."/>
            <person name="Tritt A."/>
            <person name="Yoshinaga Y."/>
            <person name="Zwiers L.-H."/>
            <person name="Turgeon B."/>
            <person name="Goodwin S."/>
            <person name="Spatafora J."/>
            <person name="Crous P."/>
            <person name="Grigoriev I."/>
        </authorList>
    </citation>
    <scope>NUCLEOTIDE SEQUENCE</scope>
    <source>
        <strain evidence="2">CBS 122368</strain>
    </source>
</reference>
<dbReference type="RefSeq" id="XP_033687202.1">
    <property type="nucleotide sequence ID" value="XM_033822892.1"/>
</dbReference>
<dbReference type="AlphaFoldDB" id="A0A6A6IQ52"/>
<gene>
    <name evidence="2" type="ORF">BU26DRAFT_408197</name>
</gene>
<protein>
    <recommendedName>
        <fullName evidence="1">F-box domain-containing protein</fullName>
    </recommendedName>
</protein>
<evidence type="ECO:0000313" key="2">
    <source>
        <dbReference type="EMBL" id="KAF2252198.1"/>
    </source>
</evidence>
<evidence type="ECO:0000313" key="3">
    <source>
        <dbReference type="Proteomes" id="UP000800094"/>
    </source>
</evidence>
<name>A0A6A6IQ52_9PLEO</name>
<proteinExistence type="predicted"/>
<dbReference type="InterPro" id="IPR001810">
    <property type="entry name" value="F-box_dom"/>
</dbReference>
<evidence type="ECO:0000259" key="1">
    <source>
        <dbReference type="PROSITE" id="PS50181"/>
    </source>
</evidence>